<dbReference type="PANTHER" id="PTHR35754">
    <property type="entry name" value="ATP SYNTHASE SUBUNIT B"/>
    <property type="match status" value="1"/>
</dbReference>
<dbReference type="PANTHER" id="PTHR35754:SF2">
    <property type="entry name" value="ATP SYNTHASE SUBUNIT B"/>
    <property type="match status" value="1"/>
</dbReference>
<dbReference type="EMBL" id="QMEB01000265">
    <property type="protein sequence ID" value="NMG22483.1"/>
    <property type="molecule type" value="Genomic_DNA"/>
</dbReference>
<gene>
    <name evidence="1" type="ORF">DP116_24750</name>
</gene>
<accession>A0ABX1PDA9</accession>
<keyword evidence="2" id="KW-1185">Reference proteome</keyword>
<dbReference type="Proteomes" id="UP000718564">
    <property type="component" value="Unassembled WGS sequence"/>
</dbReference>
<evidence type="ECO:0000313" key="2">
    <source>
        <dbReference type="Proteomes" id="UP000718564"/>
    </source>
</evidence>
<proteinExistence type="predicted"/>
<comment type="caution">
    <text evidence="1">The sequence shown here is derived from an EMBL/GenBank/DDBJ whole genome shotgun (WGS) entry which is preliminary data.</text>
</comment>
<name>A0ABX1PDA9_9CYAN</name>
<organism evidence="1 2">
    <name type="scientific">Brasilonema bromeliae SPC951</name>
    <dbReference type="NCBI Taxonomy" id="385972"/>
    <lineage>
        <taxon>Bacteria</taxon>
        <taxon>Bacillati</taxon>
        <taxon>Cyanobacteriota</taxon>
        <taxon>Cyanophyceae</taxon>
        <taxon>Nostocales</taxon>
        <taxon>Scytonemataceae</taxon>
        <taxon>Brasilonema</taxon>
        <taxon>Bromeliae group (in: Brasilonema)</taxon>
    </lineage>
</organism>
<sequence length="268" mass="31227">MPQDHIRNIFLQQELKMLTATQTPLVSYQAMQKAARIIKYVYQFYFPLHGLSADDICTYYPILTSVEATIYQADLIMEQGQSLNLTHSPNDDASSLKLLKYSLINLLKELNCYDSVIEQELVRGEEFIQLENKIMVGGLIKHSDVMRVAELRSSDVRLLHLILFRLLGKPYDEKLLSLIWPVEVIADIEDDFRHYAADVAENSYNTYRMFVTLYQDKAPQYIKAELEHYENLFQDKIATFADDEKQRLMAIYSQFRLNHFSAIPEPIL</sequence>
<evidence type="ECO:0000313" key="1">
    <source>
        <dbReference type="EMBL" id="NMG22483.1"/>
    </source>
</evidence>
<protein>
    <submittedName>
        <fullName evidence="1">Uncharacterized protein</fullName>
    </submittedName>
</protein>
<reference evidence="1 2" key="1">
    <citation type="submission" date="2018-06" db="EMBL/GenBank/DDBJ databases">
        <title>Comparative genomics of Brasilonema spp. strains.</title>
        <authorList>
            <person name="Alvarenga D.O."/>
            <person name="Fiore M.F."/>
            <person name="Varani A.M."/>
        </authorList>
    </citation>
    <scope>NUCLEOTIDE SEQUENCE [LARGE SCALE GENOMIC DNA]</scope>
    <source>
        <strain evidence="1 2">SPC951</strain>
    </source>
</reference>